<dbReference type="Proteomes" id="UP000604117">
    <property type="component" value="Unassembled WGS sequence"/>
</dbReference>
<keyword evidence="2 6" id="KW-0812">Transmembrane</keyword>
<sequence length="173" mass="18546">MSAPTLDRPTSYDRVDTYHRPSNRPTDRIVDAVAGGLARYSITMLRLSLGITFFAFGVLKFFPTASPAEALVERTINTLTLGIVEGRTAVLLTAVIECFIGMTLITGRFVRTGLVVLAGALVGIMSPLVLFFTDMFPDGTPTLEAQYVVKDIVLAAGALVIAAVALGARLVRR</sequence>
<comment type="caution">
    <text evidence="7">The sequence shown here is derived from an EMBL/GenBank/DDBJ whole genome shotgun (WGS) entry which is preliminary data.</text>
</comment>
<evidence type="ECO:0008006" key="9">
    <source>
        <dbReference type="Google" id="ProtNLM"/>
    </source>
</evidence>
<evidence type="ECO:0000313" key="7">
    <source>
        <dbReference type="EMBL" id="GIF77438.1"/>
    </source>
</evidence>
<proteinExistence type="predicted"/>
<evidence type="ECO:0000256" key="6">
    <source>
        <dbReference type="SAM" id="Phobius"/>
    </source>
</evidence>
<evidence type="ECO:0000256" key="2">
    <source>
        <dbReference type="ARBA" id="ARBA00022692"/>
    </source>
</evidence>
<feature type="compositionally biased region" description="Basic and acidic residues" evidence="5">
    <location>
        <begin position="10"/>
        <end position="23"/>
    </location>
</feature>
<keyword evidence="3 6" id="KW-1133">Transmembrane helix</keyword>
<dbReference type="InterPro" id="IPR032808">
    <property type="entry name" value="DoxX"/>
</dbReference>
<feature type="region of interest" description="Disordered" evidence="5">
    <location>
        <begin position="1"/>
        <end position="23"/>
    </location>
</feature>
<evidence type="ECO:0000256" key="3">
    <source>
        <dbReference type="ARBA" id="ARBA00022989"/>
    </source>
</evidence>
<protein>
    <recommendedName>
        <fullName evidence="9">DoxX family protein</fullName>
    </recommendedName>
</protein>
<evidence type="ECO:0000256" key="4">
    <source>
        <dbReference type="ARBA" id="ARBA00023136"/>
    </source>
</evidence>
<comment type="subcellular location">
    <subcellularLocation>
        <location evidence="1">Membrane</location>
        <topology evidence="1">Multi-pass membrane protein</topology>
    </subcellularLocation>
</comment>
<organism evidence="7 8">
    <name type="scientific">Asanoa siamensis</name>
    <dbReference type="NCBI Taxonomy" id="926357"/>
    <lineage>
        <taxon>Bacteria</taxon>
        <taxon>Bacillati</taxon>
        <taxon>Actinomycetota</taxon>
        <taxon>Actinomycetes</taxon>
        <taxon>Micromonosporales</taxon>
        <taxon>Micromonosporaceae</taxon>
        <taxon>Asanoa</taxon>
    </lineage>
</organism>
<evidence type="ECO:0000313" key="8">
    <source>
        <dbReference type="Proteomes" id="UP000604117"/>
    </source>
</evidence>
<keyword evidence="4 6" id="KW-0472">Membrane</keyword>
<evidence type="ECO:0000256" key="1">
    <source>
        <dbReference type="ARBA" id="ARBA00004141"/>
    </source>
</evidence>
<reference evidence="7 8" key="1">
    <citation type="submission" date="2021-01" db="EMBL/GenBank/DDBJ databases">
        <title>Whole genome shotgun sequence of Asanoa siamensis NBRC 107932.</title>
        <authorList>
            <person name="Komaki H."/>
            <person name="Tamura T."/>
        </authorList>
    </citation>
    <scope>NUCLEOTIDE SEQUENCE [LARGE SCALE GENOMIC DNA]</scope>
    <source>
        <strain evidence="7 8">NBRC 107932</strain>
    </source>
</reference>
<feature type="transmembrane region" description="Helical" evidence="6">
    <location>
        <begin position="112"/>
        <end position="132"/>
    </location>
</feature>
<dbReference type="Pfam" id="PF07681">
    <property type="entry name" value="DoxX"/>
    <property type="match status" value="1"/>
</dbReference>
<dbReference type="RefSeq" id="WP_203718293.1">
    <property type="nucleotide sequence ID" value="NZ_BONE01000090.1"/>
</dbReference>
<feature type="transmembrane region" description="Helical" evidence="6">
    <location>
        <begin position="86"/>
        <end position="105"/>
    </location>
</feature>
<feature type="transmembrane region" description="Helical" evidence="6">
    <location>
        <begin position="47"/>
        <end position="66"/>
    </location>
</feature>
<gene>
    <name evidence="7" type="ORF">Asi02nite_69560</name>
</gene>
<accession>A0ABQ4D2E0</accession>
<feature type="transmembrane region" description="Helical" evidence="6">
    <location>
        <begin position="152"/>
        <end position="171"/>
    </location>
</feature>
<keyword evidence="8" id="KW-1185">Reference proteome</keyword>
<evidence type="ECO:0000256" key="5">
    <source>
        <dbReference type="SAM" id="MobiDB-lite"/>
    </source>
</evidence>
<dbReference type="EMBL" id="BONE01000090">
    <property type="protein sequence ID" value="GIF77438.1"/>
    <property type="molecule type" value="Genomic_DNA"/>
</dbReference>
<name>A0ABQ4D2E0_9ACTN</name>